<proteinExistence type="predicted"/>
<keyword evidence="2" id="KW-1185">Reference proteome</keyword>
<comment type="caution">
    <text evidence="1">The sequence shown here is derived from an EMBL/GenBank/DDBJ whole genome shotgun (WGS) entry which is preliminary data.</text>
</comment>
<evidence type="ECO:0000313" key="2">
    <source>
        <dbReference type="Proteomes" id="UP000789739"/>
    </source>
</evidence>
<organism evidence="1 2">
    <name type="scientific">Paraglomus brasilianum</name>
    <dbReference type="NCBI Taxonomy" id="144538"/>
    <lineage>
        <taxon>Eukaryota</taxon>
        <taxon>Fungi</taxon>
        <taxon>Fungi incertae sedis</taxon>
        <taxon>Mucoromycota</taxon>
        <taxon>Glomeromycotina</taxon>
        <taxon>Glomeromycetes</taxon>
        <taxon>Paraglomerales</taxon>
        <taxon>Paraglomeraceae</taxon>
        <taxon>Paraglomus</taxon>
    </lineage>
</organism>
<evidence type="ECO:0000313" key="1">
    <source>
        <dbReference type="EMBL" id="CAG8640890.1"/>
    </source>
</evidence>
<name>A0A9N9H1R2_9GLOM</name>
<dbReference type="EMBL" id="CAJVPI010002318">
    <property type="protein sequence ID" value="CAG8640890.1"/>
    <property type="molecule type" value="Genomic_DNA"/>
</dbReference>
<dbReference type="AlphaFoldDB" id="A0A9N9H1R2"/>
<accession>A0A9N9H1R2</accession>
<dbReference type="Proteomes" id="UP000789739">
    <property type="component" value="Unassembled WGS sequence"/>
</dbReference>
<reference evidence="1" key="1">
    <citation type="submission" date="2021-06" db="EMBL/GenBank/DDBJ databases">
        <authorList>
            <person name="Kallberg Y."/>
            <person name="Tangrot J."/>
            <person name="Rosling A."/>
        </authorList>
    </citation>
    <scope>NUCLEOTIDE SEQUENCE</scope>
    <source>
        <strain evidence="1">BR232B</strain>
    </source>
</reference>
<protein>
    <submittedName>
        <fullName evidence="1">1837_t:CDS:1</fullName>
    </submittedName>
</protein>
<dbReference type="OrthoDB" id="2429725at2759"/>
<gene>
    <name evidence="1" type="ORF">PBRASI_LOCUS9764</name>
</gene>
<sequence>MSFKCHDRSHFVKWLLGSGDEHKKLDVLTAARFVARVWNEVSPKTIPNFFQQTKIFNEKLDINDDDLMRSYAQMLKVFTSDVNYSEESETEEIPTDKEIVDLVTYQKRR</sequence>